<keyword evidence="1" id="KW-0472">Membrane</keyword>
<evidence type="ECO:0000313" key="3">
    <source>
        <dbReference type="Proteomes" id="UP000010504"/>
    </source>
</evidence>
<evidence type="ECO:0000313" key="2">
    <source>
        <dbReference type="EMBL" id="ELB37791.1"/>
    </source>
</evidence>
<dbReference type="Proteomes" id="UP000010504">
    <property type="component" value="Unassembled WGS sequence"/>
</dbReference>
<comment type="caution">
    <text evidence="2">The sequence shown here is derived from an EMBL/GenBank/DDBJ whole genome shotgun (WGS) entry which is preliminary data.</text>
</comment>
<evidence type="ECO:0000256" key="1">
    <source>
        <dbReference type="SAM" id="Phobius"/>
    </source>
</evidence>
<dbReference type="AlphaFoldDB" id="A0A828ZYN5"/>
<dbReference type="EMBL" id="AHXS01000032">
    <property type="protein sequence ID" value="ELB37791.1"/>
    <property type="molecule type" value="Genomic_DNA"/>
</dbReference>
<keyword evidence="1" id="KW-1133">Transmembrane helix</keyword>
<proteinExistence type="predicted"/>
<feature type="transmembrane region" description="Helical" evidence="1">
    <location>
        <begin position="31"/>
        <end position="48"/>
    </location>
</feature>
<protein>
    <submittedName>
        <fullName evidence="2">Uncharacterized protein</fullName>
    </submittedName>
</protein>
<accession>A0A828ZYN5</accession>
<name>A0A828ZYN5_ENTFC</name>
<gene>
    <name evidence="2" type="ORF">OKA_05816</name>
</gene>
<feature type="transmembrane region" description="Helical" evidence="1">
    <location>
        <begin position="7"/>
        <end position="25"/>
    </location>
</feature>
<reference evidence="2 3" key="1">
    <citation type="submission" date="2012-12" db="EMBL/GenBank/DDBJ databases">
        <title>The Genome Sequence of Enterococcus faecium E2039.</title>
        <authorList>
            <consortium name="The Broad Institute Genome Sequencing Platform"/>
            <consortium name="The Broad Institute Genome Sequencing Center for Infectious Disease"/>
            <person name="Earl A.M."/>
            <person name="Gilmore M.S."/>
            <person name="van Schaik W."/>
            <person name="Lebreton F."/>
            <person name="Willems R.J."/>
            <person name="Walker B."/>
            <person name="Young S.K."/>
            <person name="Zeng Q."/>
            <person name="Gargeya S."/>
            <person name="Fitzgerald M."/>
            <person name="Haas B."/>
            <person name="Abouelleil A."/>
            <person name="Alvarado L."/>
            <person name="Arachchi H.M."/>
            <person name="Berlin A.M."/>
            <person name="Chapman S.B."/>
            <person name="Dewar J."/>
            <person name="Goldberg J."/>
            <person name="Griggs A."/>
            <person name="Gujja S."/>
            <person name="Hansen M."/>
            <person name="Howarth C."/>
            <person name="Imamovic A."/>
            <person name="Larimer J."/>
            <person name="McCowan C."/>
            <person name="Murphy C."/>
            <person name="Neiman D."/>
            <person name="Pearson M."/>
            <person name="Priest M."/>
            <person name="Roberts A."/>
            <person name="Saif S."/>
            <person name="Shea T."/>
            <person name="Sisk P."/>
            <person name="Sykes S."/>
            <person name="Wortman J."/>
            <person name="Nusbaum C."/>
            <person name="Birren B."/>
        </authorList>
    </citation>
    <scope>NUCLEOTIDE SEQUENCE [LARGE SCALE GENOMIC DNA]</scope>
    <source>
        <strain evidence="2 3">E2039</strain>
    </source>
</reference>
<keyword evidence="1" id="KW-0812">Transmembrane</keyword>
<sequence>MKNRSFAILVLSVILLDILLITLALKTLNLVTSFVIIPVIIGMSIYFIKKNKQFF</sequence>
<organism evidence="2 3">
    <name type="scientific">Enterococcus faecium EnGen0026</name>
    <dbReference type="NCBI Taxonomy" id="1138917"/>
    <lineage>
        <taxon>Bacteria</taxon>
        <taxon>Bacillati</taxon>
        <taxon>Bacillota</taxon>
        <taxon>Bacilli</taxon>
        <taxon>Lactobacillales</taxon>
        <taxon>Enterococcaceae</taxon>
        <taxon>Enterococcus</taxon>
    </lineage>
</organism>